<evidence type="ECO:0000313" key="2">
    <source>
        <dbReference type="EMBL" id="SMO60415.1"/>
    </source>
</evidence>
<keyword evidence="1" id="KW-1133">Transmembrane helix</keyword>
<keyword evidence="1" id="KW-0472">Membrane</keyword>
<organism evidence="2 3">
    <name type="scientific">Chryseobacterium rhizoplanae</name>
    <dbReference type="NCBI Taxonomy" id="1609531"/>
    <lineage>
        <taxon>Bacteria</taxon>
        <taxon>Pseudomonadati</taxon>
        <taxon>Bacteroidota</taxon>
        <taxon>Flavobacteriia</taxon>
        <taxon>Flavobacteriales</taxon>
        <taxon>Weeksellaceae</taxon>
        <taxon>Chryseobacterium group</taxon>
        <taxon>Chryseobacterium</taxon>
    </lineage>
</organism>
<feature type="transmembrane region" description="Helical" evidence="1">
    <location>
        <begin position="16"/>
        <end position="34"/>
    </location>
</feature>
<proteinExistence type="predicted"/>
<dbReference type="Proteomes" id="UP000316916">
    <property type="component" value="Unassembled WGS sequence"/>
</dbReference>
<keyword evidence="1" id="KW-0812">Transmembrane</keyword>
<sequence>MKTEITLHSVPEEKPGYILILLYIAFVYGLFWAIDQCLTCFFSDITNVVVIKILNKIIWIGLMFLNYLIIKHFLYLIRKQTKRPVISPALNISKEGITYYPENRKAEWGTISEIQIIDSILSVTVDFDSGKDFKLNLFNTDLQKQMKQEDFEKLLEYHYKKEIYTYITPVSCGCGC</sequence>
<dbReference type="RefSeq" id="WP_142717689.1">
    <property type="nucleotide sequence ID" value="NZ_FXTC01000003.1"/>
</dbReference>
<feature type="transmembrane region" description="Helical" evidence="1">
    <location>
        <begin position="57"/>
        <end position="77"/>
    </location>
</feature>
<accession>A0A521CM32</accession>
<evidence type="ECO:0000313" key="3">
    <source>
        <dbReference type="Proteomes" id="UP000316916"/>
    </source>
</evidence>
<evidence type="ECO:0000256" key="1">
    <source>
        <dbReference type="SAM" id="Phobius"/>
    </source>
</evidence>
<reference evidence="2 3" key="1">
    <citation type="submission" date="2017-05" db="EMBL/GenBank/DDBJ databases">
        <authorList>
            <person name="Varghese N."/>
            <person name="Submissions S."/>
        </authorList>
    </citation>
    <scope>NUCLEOTIDE SEQUENCE [LARGE SCALE GENOMIC DNA]</scope>
    <source>
        <strain evidence="2 3">DSM 29371</strain>
    </source>
</reference>
<gene>
    <name evidence="2" type="ORF">SAMN06265171_103146</name>
</gene>
<keyword evidence="3" id="KW-1185">Reference proteome</keyword>
<name>A0A521CM32_9FLAO</name>
<dbReference type="AlphaFoldDB" id="A0A521CM32"/>
<dbReference type="EMBL" id="FXTC01000003">
    <property type="protein sequence ID" value="SMO60415.1"/>
    <property type="molecule type" value="Genomic_DNA"/>
</dbReference>
<protein>
    <submittedName>
        <fullName evidence="2">Uncharacterized protein</fullName>
    </submittedName>
</protein>